<dbReference type="OrthoDB" id="9785698at2"/>
<reference evidence="2 3" key="1">
    <citation type="journal article" date="2014" name="PLoS ONE">
        <title>The first complete genome sequence of the class fimbriimonadia in the phylum armatimonadetes.</title>
        <authorList>
            <person name="Hu Z.Y."/>
            <person name="Wang Y.Z."/>
            <person name="Im W.T."/>
            <person name="Wang S.Y."/>
            <person name="Zhao G.P."/>
            <person name="Zheng H.J."/>
            <person name="Quan Z.X."/>
        </authorList>
    </citation>
    <scope>NUCLEOTIDE SEQUENCE [LARGE SCALE GENOMIC DNA]</scope>
    <source>
        <strain evidence="2">Gsoil 348</strain>
    </source>
</reference>
<dbReference type="AlphaFoldDB" id="A0A068NW08"/>
<evidence type="ECO:0000313" key="3">
    <source>
        <dbReference type="Proteomes" id="UP000027982"/>
    </source>
</evidence>
<dbReference type="Proteomes" id="UP000027982">
    <property type="component" value="Chromosome"/>
</dbReference>
<keyword evidence="2" id="KW-0560">Oxidoreductase</keyword>
<feature type="domain" description="VOC" evidence="1">
    <location>
        <begin position="146"/>
        <end position="259"/>
    </location>
</feature>
<dbReference type="CDD" id="cd08347">
    <property type="entry name" value="PcpA_C_like"/>
    <property type="match status" value="1"/>
</dbReference>
<sequence>MPNHSIHHVTAVTAHIGQNLQFYTGVLGLRLVKKSVNQDDVSAYHLFYADAVGTPGTDMTFFDWPSAGSNLPGPGTVALTVFRVPQGSLDFWHDRLEAASAFPHLGEGHLLFNDPEGQRLELVEDKRSSDAVPWTSEVPEEKAIRGILGVDIESARPESTAKVLTDILGYKRLSSGYFETDDEAARVRLVVSGANRLGRVGAGGVHHVAFRVKDDEELLAMQAKVEAAGISTSGYIDRFYFHSLYFREPGGILFELATEGPGFASDESMEELGKHLALPPFLENRRDEIESGLKPLPT</sequence>
<dbReference type="STRING" id="661478.OP10G_2426"/>
<dbReference type="GO" id="GO:0051213">
    <property type="term" value="F:dioxygenase activity"/>
    <property type="evidence" value="ECO:0007669"/>
    <property type="project" value="UniProtKB-KW"/>
</dbReference>
<protein>
    <submittedName>
        <fullName evidence="2">Glyoxalase/bleomycin resistance protein/dioxygenase</fullName>
    </submittedName>
</protein>
<name>A0A068NW08_FIMGI</name>
<dbReference type="EMBL" id="CP007139">
    <property type="protein sequence ID" value="AIE85794.1"/>
    <property type="molecule type" value="Genomic_DNA"/>
</dbReference>
<feature type="domain" description="VOC" evidence="1">
    <location>
        <begin position="5"/>
        <end position="141"/>
    </location>
</feature>
<keyword evidence="2" id="KW-0223">Dioxygenase</keyword>
<dbReference type="RefSeq" id="WP_025225646.1">
    <property type="nucleotide sequence ID" value="NZ_CP007139.1"/>
</dbReference>
<dbReference type="InterPro" id="IPR052537">
    <property type="entry name" value="Extradiol_RC_dioxygenase"/>
</dbReference>
<accession>A0A068NW08</accession>
<evidence type="ECO:0000313" key="2">
    <source>
        <dbReference type="EMBL" id="AIE85794.1"/>
    </source>
</evidence>
<dbReference type="SUPFAM" id="SSF54593">
    <property type="entry name" value="Glyoxalase/Bleomycin resistance protein/Dihydroxybiphenyl dioxygenase"/>
    <property type="match status" value="1"/>
</dbReference>
<dbReference type="HOGENOM" id="CLU_057821_0_0_0"/>
<dbReference type="PROSITE" id="PS51819">
    <property type="entry name" value="VOC"/>
    <property type="match status" value="2"/>
</dbReference>
<proteinExistence type="predicted"/>
<dbReference type="Gene3D" id="3.10.180.10">
    <property type="entry name" value="2,3-Dihydroxybiphenyl 1,2-Dioxygenase, domain 1"/>
    <property type="match status" value="2"/>
</dbReference>
<dbReference type="InterPro" id="IPR004360">
    <property type="entry name" value="Glyas_Fos-R_dOase_dom"/>
</dbReference>
<dbReference type="PANTHER" id="PTHR36110:SF4">
    <property type="entry name" value="RING-CLEAVING DIOXYGENASE MHQA-RELATED"/>
    <property type="match status" value="1"/>
</dbReference>
<gene>
    <name evidence="2" type="ORF">OP10G_2426</name>
</gene>
<evidence type="ECO:0000259" key="1">
    <source>
        <dbReference type="PROSITE" id="PS51819"/>
    </source>
</evidence>
<keyword evidence="3" id="KW-1185">Reference proteome</keyword>
<dbReference type="InterPro" id="IPR037523">
    <property type="entry name" value="VOC_core"/>
</dbReference>
<dbReference type="Pfam" id="PF00903">
    <property type="entry name" value="Glyoxalase"/>
    <property type="match status" value="2"/>
</dbReference>
<organism evidence="2 3">
    <name type="scientific">Fimbriimonas ginsengisoli Gsoil 348</name>
    <dbReference type="NCBI Taxonomy" id="661478"/>
    <lineage>
        <taxon>Bacteria</taxon>
        <taxon>Bacillati</taxon>
        <taxon>Armatimonadota</taxon>
        <taxon>Fimbriimonadia</taxon>
        <taxon>Fimbriimonadales</taxon>
        <taxon>Fimbriimonadaceae</taxon>
        <taxon>Fimbriimonas</taxon>
    </lineage>
</organism>
<dbReference type="PANTHER" id="PTHR36110">
    <property type="entry name" value="RING-CLEAVING DIOXYGENASE MHQE-RELATED"/>
    <property type="match status" value="1"/>
</dbReference>
<dbReference type="InterPro" id="IPR029068">
    <property type="entry name" value="Glyas_Bleomycin-R_OHBP_Dase"/>
</dbReference>
<dbReference type="KEGG" id="fgi:OP10G_2426"/>
<dbReference type="eggNOG" id="COG0346">
    <property type="taxonomic scope" value="Bacteria"/>
</dbReference>